<feature type="chain" id="PRO_5043797681" evidence="4">
    <location>
        <begin position="19"/>
        <end position="319"/>
    </location>
</feature>
<dbReference type="PROSITE" id="PS51450">
    <property type="entry name" value="LRR"/>
    <property type="match status" value="1"/>
</dbReference>
<proteinExistence type="predicted"/>
<dbReference type="InterPro" id="IPR032675">
    <property type="entry name" value="LRR_dom_sf"/>
</dbReference>
<dbReference type="Gene3D" id="3.80.10.10">
    <property type="entry name" value="Ribonuclease Inhibitor"/>
    <property type="match status" value="1"/>
</dbReference>
<dbReference type="Pfam" id="PF13855">
    <property type="entry name" value="LRR_8"/>
    <property type="match status" value="2"/>
</dbReference>
<feature type="signal peptide" evidence="4">
    <location>
        <begin position="1"/>
        <end position="18"/>
    </location>
</feature>
<dbReference type="PANTHER" id="PTHR24369:SF210">
    <property type="entry name" value="CHAOPTIN-RELATED"/>
    <property type="match status" value="1"/>
</dbReference>
<sequence>MFGLKALLAILYFGYLSATQVCPPPEDIQPCSCFGTTYILTAHCNGVSSLDQLKNSVKGFQGTKLYTFTISSSSVEYLPSNIFENLTIQHLSISKSSMSRIANLGDPQFKGLERSLQSLTITETFTRNHPFAYVFMDHLKALMTVDLRKNHVEVLHNEWFKNGLPDLRILRFVECQIRRVGYRALQKLHNLRILDLSDNMINYIPRTALPQPATSLEELNLERNDFHSLPEDLFSDMPSLRIVNLELNELTTIDQPTWGSVWDHLENLNIDYNPLVCDVKIKWLYESKEDLETKLVALCYKPFKLFERPLSSLTLQDFE</sequence>
<dbReference type="SUPFAM" id="SSF52058">
    <property type="entry name" value="L domain-like"/>
    <property type="match status" value="1"/>
</dbReference>
<keyword evidence="3" id="KW-0677">Repeat</keyword>
<dbReference type="EMBL" id="BPLQ01012517">
    <property type="protein sequence ID" value="GIY65981.1"/>
    <property type="molecule type" value="Genomic_DNA"/>
</dbReference>
<dbReference type="PANTHER" id="PTHR24369">
    <property type="entry name" value="ANTIGEN BSP, PUTATIVE-RELATED"/>
    <property type="match status" value="1"/>
</dbReference>
<evidence type="ECO:0000313" key="5">
    <source>
        <dbReference type="EMBL" id="GIY65981.1"/>
    </source>
</evidence>
<organism evidence="5 6">
    <name type="scientific">Caerostris darwini</name>
    <dbReference type="NCBI Taxonomy" id="1538125"/>
    <lineage>
        <taxon>Eukaryota</taxon>
        <taxon>Metazoa</taxon>
        <taxon>Ecdysozoa</taxon>
        <taxon>Arthropoda</taxon>
        <taxon>Chelicerata</taxon>
        <taxon>Arachnida</taxon>
        <taxon>Araneae</taxon>
        <taxon>Araneomorphae</taxon>
        <taxon>Entelegynae</taxon>
        <taxon>Araneoidea</taxon>
        <taxon>Araneidae</taxon>
        <taxon>Caerostris</taxon>
    </lineage>
</organism>
<dbReference type="InterPro" id="IPR001611">
    <property type="entry name" value="Leu-rich_rpt"/>
</dbReference>
<keyword evidence="2 4" id="KW-0732">Signal</keyword>
<name>A0AAV4V792_9ARAC</name>
<accession>A0AAV4V792</accession>
<dbReference type="InterPro" id="IPR050541">
    <property type="entry name" value="LRR_TM_domain-containing"/>
</dbReference>
<evidence type="ECO:0000256" key="1">
    <source>
        <dbReference type="ARBA" id="ARBA00022614"/>
    </source>
</evidence>
<dbReference type="SMART" id="SM00369">
    <property type="entry name" value="LRR_TYP"/>
    <property type="match status" value="5"/>
</dbReference>
<evidence type="ECO:0000256" key="3">
    <source>
        <dbReference type="ARBA" id="ARBA00022737"/>
    </source>
</evidence>
<evidence type="ECO:0000313" key="6">
    <source>
        <dbReference type="Proteomes" id="UP001054837"/>
    </source>
</evidence>
<dbReference type="InterPro" id="IPR003591">
    <property type="entry name" value="Leu-rich_rpt_typical-subtyp"/>
</dbReference>
<keyword evidence="1" id="KW-0433">Leucine-rich repeat</keyword>
<reference evidence="5 6" key="1">
    <citation type="submission" date="2021-06" db="EMBL/GenBank/DDBJ databases">
        <title>Caerostris darwini draft genome.</title>
        <authorList>
            <person name="Kono N."/>
            <person name="Arakawa K."/>
        </authorList>
    </citation>
    <scope>NUCLEOTIDE SEQUENCE [LARGE SCALE GENOMIC DNA]</scope>
</reference>
<gene>
    <name evidence="5" type="primary">AVEN_143797_1</name>
    <name evidence="5" type="ORF">CDAR_454011</name>
</gene>
<dbReference type="GO" id="GO:0005886">
    <property type="term" value="C:plasma membrane"/>
    <property type="evidence" value="ECO:0007669"/>
    <property type="project" value="TreeGrafter"/>
</dbReference>
<protein>
    <submittedName>
        <fullName evidence="5">Uncharacterized protein</fullName>
    </submittedName>
</protein>
<evidence type="ECO:0000256" key="4">
    <source>
        <dbReference type="SAM" id="SignalP"/>
    </source>
</evidence>
<keyword evidence="6" id="KW-1185">Reference proteome</keyword>
<dbReference type="Proteomes" id="UP001054837">
    <property type="component" value="Unassembled WGS sequence"/>
</dbReference>
<dbReference type="AlphaFoldDB" id="A0AAV4V792"/>
<evidence type="ECO:0000256" key="2">
    <source>
        <dbReference type="ARBA" id="ARBA00022729"/>
    </source>
</evidence>
<comment type="caution">
    <text evidence="5">The sequence shown here is derived from an EMBL/GenBank/DDBJ whole genome shotgun (WGS) entry which is preliminary data.</text>
</comment>